<accession>A0A4R0V8G0</accession>
<comment type="caution">
    <text evidence="1">The sequence shown here is derived from an EMBL/GenBank/DDBJ whole genome shotgun (WGS) entry which is preliminary data.</text>
</comment>
<organism evidence="1 2">
    <name type="scientific">Bifidobacterium longum subsp. longum</name>
    <dbReference type="NCBI Taxonomy" id="1679"/>
    <lineage>
        <taxon>Bacteria</taxon>
        <taxon>Bacillati</taxon>
        <taxon>Actinomycetota</taxon>
        <taxon>Actinomycetes</taxon>
        <taxon>Bifidobacteriales</taxon>
        <taxon>Bifidobacteriaceae</taxon>
        <taxon>Bifidobacterium</taxon>
    </lineage>
</organism>
<protein>
    <submittedName>
        <fullName evidence="1">Uncharacterized protein</fullName>
    </submittedName>
</protein>
<dbReference type="AlphaFoldDB" id="A0A4R0V8G0"/>
<evidence type="ECO:0000313" key="1">
    <source>
        <dbReference type="EMBL" id="TCF58298.1"/>
    </source>
</evidence>
<dbReference type="Proteomes" id="UP000292478">
    <property type="component" value="Unassembled WGS sequence"/>
</dbReference>
<dbReference type="EMBL" id="SHTC01000015">
    <property type="protein sequence ID" value="TCF58298.1"/>
    <property type="molecule type" value="Genomic_DNA"/>
</dbReference>
<evidence type="ECO:0000313" key="2">
    <source>
        <dbReference type="Proteomes" id="UP000292478"/>
    </source>
</evidence>
<gene>
    <name evidence="1" type="ORF">MCC10113_1041</name>
</gene>
<proteinExistence type="predicted"/>
<reference evidence="1 2" key="1">
    <citation type="journal article" date="2018" name="Sci. Rep.">
        <title>Genomic diversity and distribution of Bifidobacterium longum subsp. longum across the human lifespan.</title>
        <authorList>
            <person name="Odamaki T."/>
            <person name="Bottacini F."/>
            <person name="Kato K."/>
            <person name="Mitsuyama E."/>
            <person name="Yoshida K."/>
            <person name="Horigome A."/>
            <person name="Xiao J.Z."/>
            <person name="van Sinderen D."/>
        </authorList>
    </citation>
    <scope>NUCLEOTIDE SEQUENCE [LARGE SCALE GENOMIC DNA]</scope>
    <source>
        <strain evidence="1 2">MCC10113</strain>
    </source>
</reference>
<name>A0A4R0V8G0_BIFLL</name>
<sequence length="95" mass="10439">MEYWSKPYSADGECYAVRNISDKPLTVIQVLDYSGNVSPFARPWDSGKELPFVVKPGESLELKAASSFLSGHKGLSIRFSNGETEFVTALVPPAR</sequence>